<dbReference type="RefSeq" id="WP_147285297.1">
    <property type="nucleotide sequence ID" value="NZ_UGQC01000001.1"/>
</dbReference>
<protein>
    <recommendedName>
        <fullName evidence="3">Zorya protein ZorC EH domain-containing protein</fullName>
    </recommendedName>
</protein>
<accession>A0A378QE29</accession>
<evidence type="ECO:0008006" key="3">
    <source>
        <dbReference type="Google" id="ProtNLM"/>
    </source>
</evidence>
<evidence type="ECO:0000313" key="1">
    <source>
        <dbReference type="EMBL" id="STY99166.1"/>
    </source>
</evidence>
<name>A0A378QE29_MORLA</name>
<reference evidence="1 2" key="1">
    <citation type="submission" date="2018-06" db="EMBL/GenBank/DDBJ databases">
        <authorList>
            <consortium name="Pathogen Informatics"/>
            <person name="Doyle S."/>
        </authorList>
    </citation>
    <scope>NUCLEOTIDE SEQUENCE [LARGE SCALE GENOMIC DNA]</scope>
    <source>
        <strain evidence="1 2">NCTC7911</strain>
    </source>
</reference>
<sequence>MQFKVDFSHITADNLTMPVYQSLFDVKPWQDLDLSVLNINVSDLDLNSRAKIVFNTLKFMPMDDFNVLDVLALITVSHDEENIVNLNKVSAHWLESALNHNHALNATLIFLFSLIQTDETKNHIANQALLKRLIQQIKISDKSSWKDKMLYEFVKNAMADNGKNLALLALNHGMTCKELFDKYAFGIKKSIRQTSEQEWLSAYLKSDPNIIQRHLQYNIIQRYLNQKTDVNFAIKRAKTIFDHKFFSKNLATLENQTHQFKDIFEWLKQWSANPDFMSGFDVHHLQILRCWLGAGNYYQLEKMVGEIAKINNENIQENSSISINRYIFWKNYQQHILDYYLLIPNSQKAKYYNIKDTNLKYMNDNQTNKNYNVPTILIRFRQCYFIQPLVSYGSVVDLLATIDFDLIDNSLNQTLFNSQVFSEITPCLIHDHKFLWQSDMAKTLKEDFYINMSDEKRFVITPSLIENTQKETWSKQKHKDRLKALNEWHNKSHRQDALDIYAISYHKRHERHG</sequence>
<organism evidence="1 2">
    <name type="scientific">Moraxella lacunata</name>
    <dbReference type="NCBI Taxonomy" id="477"/>
    <lineage>
        <taxon>Bacteria</taxon>
        <taxon>Pseudomonadati</taxon>
        <taxon>Pseudomonadota</taxon>
        <taxon>Gammaproteobacteria</taxon>
        <taxon>Moraxellales</taxon>
        <taxon>Moraxellaceae</taxon>
        <taxon>Moraxella</taxon>
    </lineage>
</organism>
<keyword evidence="2" id="KW-1185">Reference proteome</keyword>
<dbReference type="GeneID" id="302269199"/>
<evidence type="ECO:0000313" key="2">
    <source>
        <dbReference type="Proteomes" id="UP000254107"/>
    </source>
</evidence>
<dbReference type="Proteomes" id="UP000254107">
    <property type="component" value="Unassembled WGS sequence"/>
</dbReference>
<dbReference type="EMBL" id="UGQC01000001">
    <property type="protein sequence ID" value="STY99166.1"/>
    <property type="molecule type" value="Genomic_DNA"/>
</dbReference>
<dbReference type="AlphaFoldDB" id="A0A378QE29"/>
<proteinExistence type="predicted"/>
<gene>
    <name evidence="1" type="ORF">NCTC7911_00539</name>
</gene>